<dbReference type="InterPro" id="IPR043968">
    <property type="entry name" value="SGNH"/>
</dbReference>
<feature type="transmembrane region" description="Helical" evidence="1">
    <location>
        <begin position="63"/>
        <end position="80"/>
    </location>
</feature>
<proteinExistence type="predicted"/>
<keyword evidence="1" id="KW-1133">Transmembrane helix</keyword>
<organism evidence="3 4">
    <name type="scientific">Alteraurantiacibacter palmitatis</name>
    <dbReference type="NCBI Taxonomy" id="2054628"/>
    <lineage>
        <taxon>Bacteria</taxon>
        <taxon>Pseudomonadati</taxon>
        <taxon>Pseudomonadota</taxon>
        <taxon>Alphaproteobacteria</taxon>
        <taxon>Sphingomonadales</taxon>
        <taxon>Erythrobacteraceae</taxon>
        <taxon>Alteraurantiacibacter</taxon>
    </lineage>
</organism>
<protein>
    <submittedName>
        <fullName evidence="3">Acyltransferase family protein</fullName>
        <ecNumber evidence="3">2.3.1.-</ecNumber>
    </submittedName>
</protein>
<evidence type="ECO:0000259" key="2">
    <source>
        <dbReference type="Pfam" id="PF19040"/>
    </source>
</evidence>
<evidence type="ECO:0000256" key="1">
    <source>
        <dbReference type="SAM" id="Phobius"/>
    </source>
</evidence>
<keyword evidence="3" id="KW-0808">Transferase</keyword>
<name>A0ABV7E6S1_9SPHN</name>
<feature type="transmembrane region" description="Helical" evidence="1">
    <location>
        <begin position="101"/>
        <end position="122"/>
    </location>
</feature>
<dbReference type="InterPro" id="IPR050879">
    <property type="entry name" value="Acyltransferase_3"/>
</dbReference>
<dbReference type="PANTHER" id="PTHR23028:SF53">
    <property type="entry name" value="ACYL_TRANSF_3 DOMAIN-CONTAINING PROTEIN"/>
    <property type="match status" value="1"/>
</dbReference>
<dbReference type="PANTHER" id="PTHR23028">
    <property type="entry name" value="ACETYLTRANSFERASE"/>
    <property type="match status" value="1"/>
</dbReference>
<reference evidence="4" key="1">
    <citation type="journal article" date="2019" name="Int. J. Syst. Evol. Microbiol.">
        <title>The Global Catalogue of Microorganisms (GCM) 10K type strain sequencing project: providing services to taxonomists for standard genome sequencing and annotation.</title>
        <authorList>
            <consortium name="The Broad Institute Genomics Platform"/>
            <consortium name="The Broad Institute Genome Sequencing Center for Infectious Disease"/>
            <person name="Wu L."/>
            <person name="Ma J."/>
        </authorList>
    </citation>
    <scope>NUCLEOTIDE SEQUENCE [LARGE SCALE GENOMIC DNA]</scope>
    <source>
        <strain evidence="4">KCTC 52607</strain>
    </source>
</reference>
<dbReference type="Pfam" id="PF19040">
    <property type="entry name" value="SGNH"/>
    <property type="match status" value="1"/>
</dbReference>
<keyword evidence="4" id="KW-1185">Reference proteome</keyword>
<sequence length="408" mass="43211">MPACVGTAALIWAGTGGHHLVGRLLSLAPFVWIGLISYSLYLWHWPVLIAARMIEGSAVLDLPLAWACIGLSLALAFLSWKFVEQPFRRKARMAAPARKQIFGFSAGGIFLLGSVSAGVALADGLPLRLGASTIALHADATRLHPLDRQCTTQGKSPNACPVGSEAPGAQVAYVLWGDSHAGAMISGFDHWLKREGKAGIAFAKAACAPMLGLRRADMGSRHGCDTHNAAVLERILADYPQATIVLVGRWTMLAMGTRMTGEPGGLAILTTSAQPASGIAANAALLENGLAELVARLRQADRRVVLLAGVPEPGFHVPNNQARAAMLGTVPREVSRATFDQRIATSDPLLVRVAERYGARLVRPADFLCDDTRCGVLLAGKPLYRDDDHLSIAGAAWLVPRMMAAAAS</sequence>
<comment type="caution">
    <text evidence="3">The sequence shown here is derived from an EMBL/GenBank/DDBJ whole genome shotgun (WGS) entry which is preliminary data.</text>
</comment>
<dbReference type="Proteomes" id="UP001595456">
    <property type="component" value="Unassembled WGS sequence"/>
</dbReference>
<feature type="domain" description="SGNH" evidence="2">
    <location>
        <begin position="150"/>
        <end position="402"/>
    </location>
</feature>
<gene>
    <name evidence="3" type="ORF">ACFODU_07735</name>
</gene>
<dbReference type="EC" id="2.3.1.-" evidence="3"/>
<dbReference type="RefSeq" id="WP_336925146.1">
    <property type="nucleotide sequence ID" value="NZ_JBANRO010000003.1"/>
</dbReference>
<dbReference type="GO" id="GO:0016746">
    <property type="term" value="F:acyltransferase activity"/>
    <property type="evidence" value="ECO:0007669"/>
    <property type="project" value="UniProtKB-KW"/>
</dbReference>
<feature type="transmembrane region" description="Helical" evidence="1">
    <location>
        <begin position="24"/>
        <end position="43"/>
    </location>
</feature>
<accession>A0ABV7E6S1</accession>
<dbReference type="EMBL" id="JBHRST010000009">
    <property type="protein sequence ID" value="MFC3097690.1"/>
    <property type="molecule type" value="Genomic_DNA"/>
</dbReference>
<keyword evidence="1" id="KW-0472">Membrane</keyword>
<keyword evidence="1" id="KW-0812">Transmembrane</keyword>
<evidence type="ECO:0000313" key="3">
    <source>
        <dbReference type="EMBL" id="MFC3097690.1"/>
    </source>
</evidence>
<evidence type="ECO:0000313" key="4">
    <source>
        <dbReference type="Proteomes" id="UP001595456"/>
    </source>
</evidence>
<keyword evidence="3" id="KW-0012">Acyltransferase</keyword>